<evidence type="ECO:0000256" key="3">
    <source>
        <dbReference type="ARBA" id="ARBA00023012"/>
    </source>
</evidence>
<keyword evidence="3" id="KW-0902">Two-component regulatory system</keyword>
<evidence type="ECO:0000256" key="2">
    <source>
        <dbReference type="ARBA" id="ARBA00022777"/>
    </source>
</evidence>
<protein>
    <submittedName>
        <fullName evidence="6">Signal transduction histidine kinase</fullName>
    </submittedName>
</protein>
<dbReference type="GO" id="GO:0046983">
    <property type="term" value="F:protein dimerization activity"/>
    <property type="evidence" value="ECO:0007669"/>
    <property type="project" value="InterPro"/>
</dbReference>
<dbReference type="GO" id="GO:0016020">
    <property type="term" value="C:membrane"/>
    <property type="evidence" value="ECO:0007669"/>
    <property type="project" value="InterPro"/>
</dbReference>
<evidence type="ECO:0000313" key="6">
    <source>
        <dbReference type="EMBL" id="PWW47825.1"/>
    </source>
</evidence>
<feature type="coiled-coil region" evidence="4">
    <location>
        <begin position="209"/>
        <end position="239"/>
    </location>
</feature>
<dbReference type="PANTHER" id="PTHR24421">
    <property type="entry name" value="NITRATE/NITRITE SENSOR PROTEIN NARX-RELATED"/>
    <property type="match status" value="1"/>
</dbReference>
<dbReference type="AlphaFoldDB" id="A0A317RE96"/>
<dbReference type="CDD" id="cd16917">
    <property type="entry name" value="HATPase_UhpB-NarQ-NarX-like"/>
    <property type="match status" value="1"/>
</dbReference>
<dbReference type="EMBL" id="QGUB01000002">
    <property type="protein sequence ID" value="PWW47825.1"/>
    <property type="molecule type" value="Genomic_DNA"/>
</dbReference>
<dbReference type="SUPFAM" id="SSF55874">
    <property type="entry name" value="ATPase domain of HSP90 chaperone/DNA topoisomerase II/histidine kinase"/>
    <property type="match status" value="1"/>
</dbReference>
<dbReference type="InterPro" id="IPR036890">
    <property type="entry name" value="HATPase_C_sf"/>
</dbReference>
<dbReference type="RefSeq" id="WP_019374891.1">
    <property type="nucleotide sequence ID" value="NZ_ALEE01000664.1"/>
</dbReference>
<evidence type="ECO:0000259" key="5">
    <source>
        <dbReference type="PROSITE" id="PS50109"/>
    </source>
</evidence>
<keyword evidence="2 6" id="KW-0418">Kinase</keyword>
<accession>A0A317RE96</accession>
<reference evidence="6 7" key="1">
    <citation type="submission" date="2018-05" db="EMBL/GenBank/DDBJ databases">
        <title>Genomic Encyclopedia of Type Strains, Phase IV (KMG-IV): sequencing the most valuable type-strain genomes for metagenomic binning, comparative biology and taxonomic classification.</title>
        <authorList>
            <person name="Goeker M."/>
        </authorList>
    </citation>
    <scope>NUCLEOTIDE SEQUENCE [LARGE SCALE GENOMIC DNA]</scope>
    <source>
        <strain evidence="6 7">DSM 26006</strain>
    </source>
</reference>
<keyword evidence="1" id="KW-0808">Transferase</keyword>
<dbReference type="SMART" id="SM00387">
    <property type="entry name" value="HATPase_c"/>
    <property type="match status" value="1"/>
</dbReference>
<dbReference type="InterPro" id="IPR007891">
    <property type="entry name" value="CHASE3"/>
</dbReference>
<dbReference type="InterPro" id="IPR050482">
    <property type="entry name" value="Sensor_HK_TwoCompSys"/>
</dbReference>
<proteinExistence type="predicted"/>
<dbReference type="Pfam" id="PF05227">
    <property type="entry name" value="CHASE3"/>
    <property type="match status" value="1"/>
</dbReference>
<dbReference type="Pfam" id="PF02518">
    <property type="entry name" value="HATPase_c"/>
    <property type="match status" value="1"/>
</dbReference>
<dbReference type="Gene3D" id="1.20.5.1930">
    <property type="match status" value="1"/>
</dbReference>
<dbReference type="CDD" id="cd19410">
    <property type="entry name" value="HK9-like_sensor"/>
    <property type="match status" value="1"/>
</dbReference>
<organism evidence="6 7">
    <name type="scientific">Melaminivora alkalimesophila</name>
    <dbReference type="NCBI Taxonomy" id="1165852"/>
    <lineage>
        <taxon>Bacteria</taxon>
        <taxon>Pseudomonadati</taxon>
        <taxon>Pseudomonadota</taxon>
        <taxon>Betaproteobacteria</taxon>
        <taxon>Burkholderiales</taxon>
        <taxon>Comamonadaceae</taxon>
        <taxon>Melaminivora</taxon>
    </lineage>
</organism>
<gene>
    <name evidence="6" type="ORF">DFR36_102202</name>
</gene>
<keyword evidence="4" id="KW-0175">Coiled coil</keyword>
<dbReference type="InterPro" id="IPR003594">
    <property type="entry name" value="HATPase_dom"/>
</dbReference>
<evidence type="ECO:0000313" key="7">
    <source>
        <dbReference type="Proteomes" id="UP000246483"/>
    </source>
</evidence>
<dbReference type="InterPro" id="IPR011712">
    <property type="entry name" value="Sig_transdc_His_kin_sub3_dim/P"/>
</dbReference>
<dbReference type="PROSITE" id="PS50109">
    <property type="entry name" value="HIS_KIN"/>
    <property type="match status" value="1"/>
</dbReference>
<keyword evidence="7" id="KW-1185">Reference proteome</keyword>
<dbReference type="PANTHER" id="PTHR24421:SF58">
    <property type="entry name" value="SIGNAL TRANSDUCTION HISTIDINE-PROTEIN KINASE_PHOSPHATASE UHPB"/>
    <property type="match status" value="1"/>
</dbReference>
<comment type="caution">
    <text evidence="6">The sequence shown here is derived from an EMBL/GenBank/DDBJ whole genome shotgun (WGS) entry which is preliminary data.</text>
</comment>
<dbReference type="Pfam" id="PF07730">
    <property type="entry name" value="HisKA_3"/>
    <property type="match status" value="1"/>
</dbReference>
<dbReference type="GO" id="GO:0000155">
    <property type="term" value="F:phosphorelay sensor kinase activity"/>
    <property type="evidence" value="ECO:0007669"/>
    <property type="project" value="InterPro"/>
</dbReference>
<dbReference type="Gene3D" id="3.30.565.10">
    <property type="entry name" value="Histidine kinase-like ATPase, C-terminal domain"/>
    <property type="match status" value="1"/>
</dbReference>
<sequence length="452" mass="50206">MSWAASLRKLAISWPLALLAALLLLAVNEAGYLGSREALQSLLRSHAERSLLEQLQTEMLNAETGQRGFLLMGEERYLQPYTRARARIGRHMEALQGSCSAHPQEREDCALLLQLLERRLGEMDTTIGLRRQDNEDAWRFMLSTDEGQQRMDDVRTVVARMIDRNATRSQEASAAIDQSLTLSRAGIAVGALLSLLAFYVYRRQARALQQAQLREQQILERERARLEQLVRERTASLSELARHLQQVREDERAHLARELHDELGALLTAAKLDLARLRARIDLSVPEKAERLEHLSQTLNSVIALKRDIIEDLHPSSLTNLGLTASLEVLTSEFAASSQLPVQTHLETVALSPTAQLTAYRLVQEALTNIAKHARARHVEVRVERDGARARVLVRDDGLGFHPQQLPAHTHGLFGMRHRVEAEGGVLQIDSAPGAGTVVSATLPLAGSAGTT</sequence>
<dbReference type="Proteomes" id="UP000246483">
    <property type="component" value="Unassembled WGS sequence"/>
</dbReference>
<feature type="domain" description="Histidine kinase" evidence="5">
    <location>
        <begin position="254"/>
        <end position="447"/>
    </location>
</feature>
<dbReference type="InterPro" id="IPR005467">
    <property type="entry name" value="His_kinase_dom"/>
</dbReference>
<dbReference type="OrthoDB" id="9782588at2"/>
<evidence type="ECO:0000256" key="1">
    <source>
        <dbReference type="ARBA" id="ARBA00022679"/>
    </source>
</evidence>
<name>A0A317RE96_9BURK</name>
<evidence type="ECO:0000256" key="4">
    <source>
        <dbReference type="SAM" id="Coils"/>
    </source>
</evidence>